<evidence type="ECO:0000259" key="5">
    <source>
        <dbReference type="PROSITE" id="PS51782"/>
    </source>
</evidence>
<dbReference type="CDD" id="cd00118">
    <property type="entry name" value="LysM"/>
    <property type="match status" value="1"/>
</dbReference>
<dbReference type="InterPro" id="IPR051056">
    <property type="entry name" value="Glycosyl_Hydrolase_73"/>
</dbReference>
<dbReference type="PANTHER" id="PTHR33308">
    <property type="entry name" value="PEPTIDOGLYCAN HYDROLASE FLGJ"/>
    <property type="match status" value="1"/>
</dbReference>
<dbReference type="AlphaFoldDB" id="A0A1I3KT34"/>
<evidence type="ECO:0000256" key="1">
    <source>
        <dbReference type="ARBA" id="ARBA00022529"/>
    </source>
</evidence>
<dbReference type="GO" id="GO:0031640">
    <property type="term" value="P:killing of cells of another organism"/>
    <property type="evidence" value="ECO:0007669"/>
    <property type="project" value="UniProtKB-KW"/>
</dbReference>
<dbReference type="InterPro" id="IPR002901">
    <property type="entry name" value="MGlyc_endo_b_GlcNAc-like_dom"/>
</dbReference>
<keyword evidence="1" id="KW-0929">Antimicrobial</keyword>
<keyword evidence="2" id="KW-0081">Bacteriolytic enzyme</keyword>
<name>A0A1I3KT34_9SPHI</name>
<keyword evidence="3 6" id="KW-0378">Hydrolase</keyword>
<dbReference type="Proteomes" id="UP000198670">
    <property type="component" value="Unassembled WGS sequence"/>
</dbReference>
<dbReference type="Gene3D" id="1.10.530.10">
    <property type="match status" value="1"/>
</dbReference>
<protein>
    <recommendedName>
        <fullName evidence="4">Peptidoglycan hydrolase</fullName>
    </recommendedName>
</protein>
<dbReference type="GO" id="GO:0004040">
    <property type="term" value="F:amidase activity"/>
    <property type="evidence" value="ECO:0007669"/>
    <property type="project" value="InterPro"/>
</dbReference>
<proteinExistence type="predicted"/>
<accession>A0A1I3KT34</accession>
<evidence type="ECO:0000256" key="4">
    <source>
        <dbReference type="ARBA" id="ARBA00032108"/>
    </source>
</evidence>
<gene>
    <name evidence="6" type="ORF">SAMN05444682_105297</name>
</gene>
<dbReference type="PANTHER" id="PTHR33308:SF9">
    <property type="entry name" value="PEPTIDOGLYCAN HYDROLASE FLGJ"/>
    <property type="match status" value="1"/>
</dbReference>
<evidence type="ECO:0000256" key="2">
    <source>
        <dbReference type="ARBA" id="ARBA00022638"/>
    </source>
</evidence>
<dbReference type="Gene3D" id="3.10.350.10">
    <property type="entry name" value="LysM domain"/>
    <property type="match status" value="1"/>
</dbReference>
<dbReference type="Pfam" id="PF01832">
    <property type="entry name" value="Glucosaminidase"/>
    <property type="match status" value="1"/>
</dbReference>
<evidence type="ECO:0000313" key="7">
    <source>
        <dbReference type="Proteomes" id="UP000198670"/>
    </source>
</evidence>
<keyword evidence="7" id="KW-1185">Reference proteome</keyword>
<dbReference type="STRING" id="1477437.SAMN05444682_105297"/>
<dbReference type="EMBL" id="FOQO01000005">
    <property type="protein sequence ID" value="SFI75711.1"/>
    <property type="molecule type" value="Genomic_DNA"/>
</dbReference>
<dbReference type="RefSeq" id="WP_090627089.1">
    <property type="nucleotide sequence ID" value="NZ_FOQO01000005.1"/>
</dbReference>
<organism evidence="6 7">
    <name type="scientific">Parapedobacter indicus</name>
    <dbReference type="NCBI Taxonomy" id="1477437"/>
    <lineage>
        <taxon>Bacteria</taxon>
        <taxon>Pseudomonadati</taxon>
        <taxon>Bacteroidota</taxon>
        <taxon>Sphingobacteriia</taxon>
        <taxon>Sphingobacteriales</taxon>
        <taxon>Sphingobacteriaceae</taxon>
        <taxon>Parapedobacter</taxon>
    </lineage>
</organism>
<dbReference type="OrthoDB" id="977752at2"/>
<feature type="domain" description="LysM" evidence="5">
    <location>
        <begin position="186"/>
        <end position="229"/>
    </location>
</feature>
<dbReference type="SMART" id="SM00257">
    <property type="entry name" value="LysM"/>
    <property type="match status" value="1"/>
</dbReference>
<dbReference type="SUPFAM" id="SSF54106">
    <property type="entry name" value="LysM domain"/>
    <property type="match status" value="1"/>
</dbReference>
<dbReference type="InterPro" id="IPR018392">
    <property type="entry name" value="LysM"/>
</dbReference>
<dbReference type="Pfam" id="PF01476">
    <property type="entry name" value="LysM"/>
    <property type="match status" value="1"/>
</dbReference>
<evidence type="ECO:0000313" key="6">
    <source>
        <dbReference type="EMBL" id="SFI75711.1"/>
    </source>
</evidence>
<evidence type="ECO:0000256" key="3">
    <source>
        <dbReference type="ARBA" id="ARBA00022801"/>
    </source>
</evidence>
<reference evidence="6 7" key="1">
    <citation type="submission" date="2016-10" db="EMBL/GenBank/DDBJ databases">
        <authorList>
            <person name="de Groot N.N."/>
        </authorList>
    </citation>
    <scope>NUCLEOTIDE SEQUENCE [LARGE SCALE GENOMIC DNA]</scope>
    <source>
        <strain evidence="6 7">RK1</strain>
    </source>
</reference>
<dbReference type="PROSITE" id="PS51782">
    <property type="entry name" value="LYSM"/>
    <property type="match status" value="1"/>
</dbReference>
<dbReference type="GO" id="GO:0042742">
    <property type="term" value="P:defense response to bacterium"/>
    <property type="evidence" value="ECO:0007669"/>
    <property type="project" value="UniProtKB-KW"/>
</dbReference>
<dbReference type="SMART" id="SM00047">
    <property type="entry name" value="LYZ2"/>
    <property type="match status" value="1"/>
</dbReference>
<dbReference type="InterPro" id="IPR036779">
    <property type="entry name" value="LysM_dom_sf"/>
</dbReference>
<sequence length="229" mass="26214">MNETRKTFLITLFLTIGLVGGNAVRSLAQEYTPHTYIEQYKDAAVQYMEEYGCPASIILAIAMHESAYGGSRIARHLNNHFGIKGPNNSKVIRSAYKGYASVEESYADFIDFLRRRKKTEQLFEQYQPYEYRKWVQGIARSGYAHSPSWSSKVIGIIHKYNLDELDIQPEGDRAIASLDESDETEELYTVKQGDTLYDIARKYGTTVKELQRNNGLTHSRLRIGQQLIL</sequence>